<evidence type="ECO:0000313" key="3">
    <source>
        <dbReference type="Proteomes" id="UP000237271"/>
    </source>
</evidence>
<organism evidence="2 3">
    <name type="scientific">Phytophthora palmivora</name>
    <dbReference type="NCBI Taxonomy" id="4796"/>
    <lineage>
        <taxon>Eukaryota</taxon>
        <taxon>Sar</taxon>
        <taxon>Stramenopiles</taxon>
        <taxon>Oomycota</taxon>
        <taxon>Peronosporomycetes</taxon>
        <taxon>Peronosporales</taxon>
        <taxon>Peronosporaceae</taxon>
        <taxon>Phytophthora</taxon>
    </lineage>
</organism>
<proteinExistence type="predicted"/>
<reference evidence="2 3" key="1">
    <citation type="journal article" date="2017" name="Genome Biol. Evol.">
        <title>Phytophthora megakarya and P. palmivora, closely related causal agents of cacao black pod rot, underwent increases in genome sizes and gene numbers by different mechanisms.</title>
        <authorList>
            <person name="Ali S.S."/>
            <person name="Shao J."/>
            <person name="Lary D.J."/>
            <person name="Kronmiller B."/>
            <person name="Shen D."/>
            <person name="Strem M.D."/>
            <person name="Amoako-Attah I."/>
            <person name="Akrofi A.Y."/>
            <person name="Begoude B.A."/>
            <person name="Ten Hoopen G.M."/>
            <person name="Coulibaly K."/>
            <person name="Kebe B.I."/>
            <person name="Melnick R.L."/>
            <person name="Guiltinan M.J."/>
            <person name="Tyler B.M."/>
            <person name="Meinhardt L.W."/>
            <person name="Bailey B.A."/>
        </authorList>
    </citation>
    <scope>NUCLEOTIDE SEQUENCE [LARGE SCALE GENOMIC DNA]</scope>
    <source>
        <strain evidence="3">sbr112.9</strain>
    </source>
</reference>
<evidence type="ECO:0000256" key="1">
    <source>
        <dbReference type="SAM" id="MobiDB-lite"/>
    </source>
</evidence>
<dbReference type="AlphaFoldDB" id="A0A2P4Y1K6"/>
<dbReference type="Proteomes" id="UP000237271">
    <property type="component" value="Unassembled WGS sequence"/>
</dbReference>
<sequence length="146" mass="16430">MVPRSGGEIPEALHPPLTNQLQLQSKAEAIAHHAAATHKEIAVRLGQVQRQQDHLAVQTSKHLQAHHERQTALIEQQQEMRKRMDEQRKNFERWLESLAEAVHTHLQARWGISLKVSSITDNHSHPSPATVTTGTNMPTPSIYLGD</sequence>
<feature type="compositionally biased region" description="Polar residues" evidence="1">
    <location>
        <begin position="123"/>
        <end position="139"/>
    </location>
</feature>
<keyword evidence="3" id="KW-1185">Reference proteome</keyword>
<gene>
    <name evidence="2" type="ORF">PHPALM_11709</name>
</gene>
<comment type="caution">
    <text evidence="2">The sequence shown here is derived from an EMBL/GenBank/DDBJ whole genome shotgun (WGS) entry which is preliminary data.</text>
</comment>
<protein>
    <submittedName>
        <fullName evidence="2">Uncharacterized protein</fullName>
    </submittedName>
</protein>
<evidence type="ECO:0000313" key="2">
    <source>
        <dbReference type="EMBL" id="POM71687.1"/>
    </source>
</evidence>
<feature type="region of interest" description="Disordered" evidence="1">
    <location>
        <begin position="123"/>
        <end position="146"/>
    </location>
</feature>
<accession>A0A2P4Y1K6</accession>
<name>A0A2P4Y1K6_9STRA</name>
<dbReference type="EMBL" id="NCKW01006432">
    <property type="protein sequence ID" value="POM71687.1"/>
    <property type="molecule type" value="Genomic_DNA"/>
</dbReference>